<feature type="transmembrane region" description="Helical" evidence="2">
    <location>
        <begin position="109"/>
        <end position="130"/>
    </location>
</feature>
<proteinExistence type="predicted"/>
<dbReference type="Proteomes" id="UP000794436">
    <property type="component" value="Unassembled WGS sequence"/>
</dbReference>
<comment type="caution">
    <text evidence="3">The sequence shown here is derived from an EMBL/GenBank/DDBJ whole genome shotgun (WGS) entry which is preliminary data.</text>
</comment>
<accession>A0A8K1FFE7</accession>
<dbReference type="AlphaFoldDB" id="A0A8K1FFE7"/>
<keyword evidence="2" id="KW-0812">Transmembrane</keyword>
<protein>
    <submittedName>
        <fullName evidence="3">Uncharacterized protein</fullName>
    </submittedName>
</protein>
<evidence type="ECO:0000313" key="3">
    <source>
        <dbReference type="EMBL" id="TMW56728.1"/>
    </source>
</evidence>
<reference evidence="3" key="1">
    <citation type="submission" date="2019-03" db="EMBL/GenBank/DDBJ databases">
        <title>Long read genome sequence of the mycoparasitic Pythium oligandrum ATCC 38472 isolated from sugarbeet rhizosphere.</title>
        <authorList>
            <person name="Gaulin E."/>
        </authorList>
    </citation>
    <scope>NUCLEOTIDE SEQUENCE</scope>
    <source>
        <strain evidence="3">ATCC 38472_TT</strain>
    </source>
</reference>
<organism evidence="3 4">
    <name type="scientific">Pythium oligandrum</name>
    <name type="common">Mycoparasitic fungus</name>
    <dbReference type="NCBI Taxonomy" id="41045"/>
    <lineage>
        <taxon>Eukaryota</taxon>
        <taxon>Sar</taxon>
        <taxon>Stramenopiles</taxon>
        <taxon>Oomycota</taxon>
        <taxon>Peronosporomycetes</taxon>
        <taxon>Pythiales</taxon>
        <taxon>Pythiaceae</taxon>
        <taxon>Pythium</taxon>
    </lineage>
</organism>
<evidence type="ECO:0000256" key="1">
    <source>
        <dbReference type="SAM" id="MobiDB-lite"/>
    </source>
</evidence>
<keyword evidence="4" id="KW-1185">Reference proteome</keyword>
<keyword evidence="2" id="KW-0472">Membrane</keyword>
<evidence type="ECO:0000256" key="2">
    <source>
        <dbReference type="SAM" id="Phobius"/>
    </source>
</evidence>
<evidence type="ECO:0000313" key="4">
    <source>
        <dbReference type="Proteomes" id="UP000794436"/>
    </source>
</evidence>
<feature type="region of interest" description="Disordered" evidence="1">
    <location>
        <begin position="1"/>
        <end position="46"/>
    </location>
</feature>
<dbReference type="EMBL" id="SPLM01000145">
    <property type="protein sequence ID" value="TMW56728.1"/>
    <property type="molecule type" value="Genomic_DNA"/>
</dbReference>
<gene>
    <name evidence="3" type="ORF">Poli38472_006738</name>
</gene>
<keyword evidence="2" id="KW-1133">Transmembrane helix</keyword>
<sequence>MSDKASPVSDEVARKSSHIAPPVDVGEEETGHTADAVKISEPPEDDERRKLMDAFLEKWLPNKKIWPQLRLGQPPQDVFDRKDLPFSQRTLCLLFGPGWREALSPSIFLPYWGSMFSVGGATFVAFSALAERAFNDNFVKYPKLGVM</sequence>
<name>A0A8K1FFE7_PYTOL</name>